<dbReference type="InterPro" id="IPR011050">
    <property type="entry name" value="Pectin_lyase_fold/virulence"/>
</dbReference>
<evidence type="ECO:0000256" key="3">
    <source>
        <dbReference type="ARBA" id="ARBA00023085"/>
    </source>
</evidence>
<dbReference type="Proteomes" id="UP001331561">
    <property type="component" value="Unassembled WGS sequence"/>
</dbReference>
<accession>A0ABU6K2K7</accession>
<evidence type="ECO:0000256" key="2">
    <source>
        <dbReference type="ARBA" id="ARBA00022801"/>
    </source>
</evidence>
<gene>
    <name evidence="6" type="ORF">VVD49_09020</name>
</gene>
<dbReference type="EMBL" id="JAYXHS010000001">
    <property type="protein sequence ID" value="MEC5385864.1"/>
    <property type="molecule type" value="Genomic_DNA"/>
</dbReference>
<evidence type="ECO:0000259" key="5">
    <source>
        <dbReference type="Pfam" id="PF01095"/>
    </source>
</evidence>
<dbReference type="InterPro" id="IPR012334">
    <property type="entry name" value="Pectin_lyas_fold"/>
</dbReference>
<feature type="region of interest" description="Disordered" evidence="4">
    <location>
        <begin position="275"/>
        <end position="294"/>
    </location>
</feature>
<dbReference type="RefSeq" id="WP_327598808.1">
    <property type="nucleotide sequence ID" value="NZ_JAYXHS010000001.1"/>
</dbReference>
<proteinExistence type="inferred from homology"/>
<name>A0ABU6K2K7_9RHOO</name>
<sequence>MNPHRRLYLGASLAFPLTIMLEGCASTAFQSAAKSALVDAGYSGKAGAIVDGVAQFKTVQQALDAAPDNSPTPWRIAIRNGRYYEKLEITKPNIRFIGESRDKTILTFDAYSGLNKPGGGGAWGTNGCATLIVRATDFAALDITIENGFDYPANDKKDPKDPTYTNAGQAVAVMTAKGADRSFFANVKITGHQDTLFVDAGRSLFRKCYVSGNVDFIFGAGQSVFEECEIVTRPRTKPGVNPVGYVTAPSTQISNPYGLVFVRCKLIKENGDVPAESSPLGRPWHPTTTMPDGRYADPNAIGSSVFIECFMEDHITSDGWAAMAGTQKSGPDRVWFQPEDSRFFEYKSSGPGAKTGAKRRQLSDAQAADYAIPKLLGDWKP</sequence>
<feature type="domain" description="Pectinesterase catalytic" evidence="5">
    <location>
        <begin position="51"/>
        <end position="357"/>
    </location>
</feature>
<organism evidence="6 7">
    <name type="scientific">Uliginosibacterium silvisoli</name>
    <dbReference type="NCBI Taxonomy" id="3114758"/>
    <lineage>
        <taxon>Bacteria</taxon>
        <taxon>Pseudomonadati</taxon>
        <taxon>Pseudomonadota</taxon>
        <taxon>Betaproteobacteria</taxon>
        <taxon>Rhodocyclales</taxon>
        <taxon>Zoogloeaceae</taxon>
        <taxon>Uliginosibacterium</taxon>
    </lineage>
</organism>
<dbReference type="SUPFAM" id="SSF51126">
    <property type="entry name" value="Pectin lyase-like"/>
    <property type="match status" value="1"/>
</dbReference>
<dbReference type="PANTHER" id="PTHR31321">
    <property type="entry name" value="ACYL-COA THIOESTER HYDROLASE YBHC-RELATED"/>
    <property type="match status" value="1"/>
</dbReference>
<dbReference type="PANTHER" id="PTHR31321:SF57">
    <property type="entry name" value="PECTINESTERASE 53-RELATED"/>
    <property type="match status" value="1"/>
</dbReference>
<keyword evidence="3" id="KW-0063">Aspartyl esterase</keyword>
<dbReference type="InterPro" id="IPR000070">
    <property type="entry name" value="Pectinesterase_cat"/>
</dbReference>
<dbReference type="Gene3D" id="2.160.20.10">
    <property type="entry name" value="Single-stranded right-handed beta-helix, Pectin lyase-like"/>
    <property type="match status" value="1"/>
</dbReference>
<evidence type="ECO:0000313" key="6">
    <source>
        <dbReference type="EMBL" id="MEC5385864.1"/>
    </source>
</evidence>
<protein>
    <submittedName>
        <fullName evidence="6">Pectinesterase family protein</fullName>
    </submittedName>
</protein>
<comment type="similarity">
    <text evidence="1">Belongs to the pectinesterase family.</text>
</comment>
<reference evidence="6 7" key="1">
    <citation type="submission" date="2024-01" db="EMBL/GenBank/DDBJ databases">
        <title>Uliginosibacterium soil sp. nov.</title>
        <authorList>
            <person name="Lv Y."/>
        </authorList>
    </citation>
    <scope>NUCLEOTIDE SEQUENCE [LARGE SCALE GENOMIC DNA]</scope>
    <source>
        <strain evidence="6 7">H3</strain>
    </source>
</reference>
<evidence type="ECO:0000256" key="1">
    <source>
        <dbReference type="ARBA" id="ARBA00008891"/>
    </source>
</evidence>
<evidence type="ECO:0000313" key="7">
    <source>
        <dbReference type="Proteomes" id="UP001331561"/>
    </source>
</evidence>
<dbReference type="Pfam" id="PF01095">
    <property type="entry name" value="Pectinesterase"/>
    <property type="match status" value="1"/>
</dbReference>
<keyword evidence="2" id="KW-0378">Hydrolase</keyword>
<comment type="caution">
    <text evidence="6">The sequence shown here is derived from an EMBL/GenBank/DDBJ whole genome shotgun (WGS) entry which is preliminary data.</text>
</comment>
<keyword evidence="7" id="KW-1185">Reference proteome</keyword>
<evidence type="ECO:0000256" key="4">
    <source>
        <dbReference type="SAM" id="MobiDB-lite"/>
    </source>
</evidence>